<evidence type="ECO:0000256" key="9">
    <source>
        <dbReference type="ARBA" id="ARBA00023242"/>
    </source>
</evidence>
<evidence type="ECO:0000256" key="2">
    <source>
        <dbReference type="ARBA" id="ARBA00004496"/>
    </source>
</evidence>
<evidence type="ECO:0000256" key="3">
    <source>
        <dbReference type="ARBA" id="ARBA00010906"/>
    </source>
</evidence>
<feature type="compositionally biased region" description="Basic and acidic residues" evidence="12">
    <location>
        <begin position="84"/>
        <end position="93"/>
    </location>
</feature>
<evidence type="ECO:0000313" key="13">
    <source>
        <dbReference type="EMBL" id="PIK40858.1"/>
    </source>
</evidence>
<comment type="subunit">
    <text evidence="4">Interacts with RBPJ/RBPSUH.</text>
</comment>
<evidence type="ECO:0000256" key="11">
    <source>
        <dbReference type="ARBA" id="ARBA00031318"/>
    </source>
</evidence>
<dbReference type="PANTHER" id="PTHR34917">
    <property type="entry name" value="RBPJ-INTERACTING AND TUBULIN-ASSOCIATED PROTEIN 1"/>
    <property type="match status" value="1"/>
</dbReference>
<keyword evidence="9" id="KW-0539">Nucleus</keyword>
<evidence type="ECO:0000256" key="5">
    <source>
        <dbReference type="ARBA" id="ARBA00014447"/>
    </source>
</evidence>
<dbReference type="OrthoDB" id="10061257at2759"/>
<dbReference type="GO" id="GO:0005737">
    <property type="term" value="C:cytoplasm"/>
    <property type="evidence" value="ECO:0007669"/>
    <property type="project" value="UniProtKB-SubCell"/>
</dbReference>
<keyword evidence="7" id="KW-0524">Neurogenesis</keyword>
<accession>A0A2G8JYN6</accession>
<evidence type="ECO:0000256" key="12">
    <source>
        <dbReference type="SAM" id="MobiDB-lite"/>
    </source>
</evidence>
<protein>
    <recommendedName>
        <fullName evidence="5">RBPJ-interacting and tubulin-associated protein 1</fullName>
    </recommendedName>
    <alternativeName>
        <fullName evidence="11">RBPJ-interacting and tubulin-associated protein</fullName>
    </alternativeName>
</protein>
<feature type="region of interest" description="Disordered" evidence="12">
    <location>
        <begin position="1"/>
        <end position="24"/>
    </location>
</feature>
<dbReference type="GO" id="GO:0007399">
    <property type="term" value="P:nervous system development"/>
    <property type="evidence" value="ECO:0007669"/>
    <property type="project" value="UniProtKB-KW"/>
</dbReference>
<feature type="region of interest" description="Disordered" evidence="12">
    <location>
        <begin position="41"/>
        <end position="185"/>
    </location>
</feature>
<feature type="compositionally biased region" description="Polar residues" evidence="12">
    <location>
        <begin position="1"/>
        <end position="23"/>
    </location>
</feature>
<dbReference type="EMBL" id="MRZV01001077">
    <property type="protein sequence ID" value="PIK40858.1"/>
    <property type="molecule type" value="Genomic_DNA"/>
</dbReference>
<feature type="compositionally biased region" description="Low complexity" evidence="12">
    <location>
        <begin position="146"/>
        <end position="175"/>
    </location>
</feature>
<dbReference type="GO" id="GO:0015631">
    <property type="term" value="F:tubulin binding"/>
    <property type="evidence" value="ECO:0007669"/>
    <property type="project" value="InterPro"/>
</dbReference>
<dbReference type="AlphaFoldDB" id="A0A2G8JYN6"/>
<comment type="caution">
    <text evidence="13">The sequence shown here is derived from an EMBL/GenBank/DDBJ whole genome shotgun (WGS) entry which is preliminary data.</text>
</comment>
<evidence type="ECO:0000256" key="4">
    <source>
        <dbReference type="ARBA" id="ARBA00011667"/>
    </source>
</evidence>
<dbReference type="GO" id="GO:0045746">
    <property type="term" value="P:negative regulation of Notch signaling pathway"/>
    <property type="evidence" value="ECO:0007669"/>
    <property type="project" value="TreeGrafter"/>
</dbReference>
<proteinExistence type="inferred from homology"/>
<dbReference type="STRING" id="307972.A0A2G8JYN6"/>
<feature type="compositionally biased region" description="Basic and acidic residues" evidence="12">
    <location>
        <begin position="44"/>
        <end position="55"/>
    </location>
</feature>
<dbReference type="GO" id="GO:0005634">
    <property type="term" value="C:nucleus"/>
    <property type="evidence" value="ECO:0007669"/>
    <property type="project" value="UniProtKB-SubCell"/>
</dbReference>
<comment type="similarity">
    <text evidence="3">Belongs to the RITA family.</text>
</comment>
<name>A0A2G8JYN6_STIJA</name>
<evidence type="ECO:0000256" key="7">
    <source>
        <dbReference type="ARBA" id="ARBA00022902"/>
    </source>
</evidence>
<evidence type="ECO:0000313" key="14">
    <source>
        <dbReference type="Proteomes" id="UP000230750"/>
    </source>
</evidence>
<dbReference type="GO" id="GO:0007219">
    <property type="term" value="P:Notch signaling pathway"/>
    <property type="evidence" value="ECO:0007669"/>
    <property type="project" value="UniProtKB-KW"/>
</dbReference>
<organism evidence="13 14">
    <name type="scientific">Stichopus japonicus</name>
    <name type="common">Sea cucumber</name>
    <dbReference type="NCBI Taxonomy" id="307972"/>
    <lineage>
        <taxon>Eukaryota</taxon>
        <taxon>Metazoa</taxon>
        <taxon>Echinodermata</taxon>
        <taxon>Eleutherozoa</taxon>
        <taxon>Echinozoa</taxon>
        <taxon>Holothuroidea</taxon>
        <taxon>Aspidochirotacea</taxon>
        <taxon>Aspidochirotida</taxon>
        <taxon>Stichopodidae</taxon>
        <taxon>Apostichopus</taxon>
    </lineage>
</organism>
<evidence type="ECO:0000256" key="1">
    <source>
        <dbReference type="ARBA" id="ARBA00004123"/>
    </source>
</evidence>
<evidence type="ECO:0000256" key="6">
    <source>
        <dbReference type="ARBA" id="ARBA00022490"/>
    </source>
</evidence>
<sequence length="185" mass="20689">MDGRESSLSLQGEGYSRNQISSRRNYKYKLIGETSAVDETLFGSHRDREIKDKNRVNSPLKPSEIGDRTSSPKVRESLSGVNHSRRELRDSKRGNPSYVDESLFGKKLELPNFEPPWAEKKDPKFKGPVLSWSPPVAGSLCDTPRSRPSSAQCQRSSSRLSQRSGSSMGSVSSRGKLPPQKPPWR</sequence>
<dbReference type="PANTHER" id="PTHR34917:SF1">
    <property type="entry name" value="RBPJ-INTERACTING AND TUBULIN-ASSOCIATED PROTEIN 1"/>
    <property type="match status" value="1"/>
</dbReference>
<dbReference type="Proteomes" id="UP000230750">
    <property type="component" value="Unassembled WGS sequence"/>
</dbReference>
<dbReference type="InterPro" id="IPR031418">
    <property type="entry name" value="RITA1"/>
</dbReference>
<evidence type="ECO:0000256" key="8">
    <source>
        <dbReference type="ARBA" id="ARBA00022976"/>
    </source>
</evidence>
<keyword evidence="14" id="KW-1185">Reference proteome</keyword>
<dbReference type="GO" id="GO:0051168">
    <property type="term" value="P:nuclear export"/>
    <property type="evidence" value="ECO:0007669"/>
    <property type="project" value="InterPro"/>
</dbReference>
<keyword evidence="6" id="KW-0963">Cytoplasm</keyword>
<dbReference type="Pfam" id="PF17066">
    <property type="entry name" value="RITA"/>
    <property type="match status" value="1"/>
</dbReference>
<comment type="function">
    <text evidence="10">Tubulin-binding protein that acts as a negative regulator of Notch signaling pathway. Shuttles between the cytoplasm and the nucleus and mediates the nuclear export of RBPJ/RBPSUH, thereby preventing the interaction between RBPJ/RBPSUH and NICD product of Notch proteins (Notch intracellular domain), leading to down-regulate Notch-mediated transcription. May play a role in neurogenesis.</text>
</comment>
<gene>
    <name evidence="13" type="ORF">BSL78_22288</name>
</gene>
<comment type="subcellular location">
    <subcellularLocation>
        <location evidence="2">Cytoplasm</location>
    </subcellularLocation>
    <subcellularLocation>
        <location evidence="1">Nucleus</location>
    </subcellularLocation>
</comment>
<reference evidence="13 14" key="1">
    <citation type="journal article" date="2017" name="PLoS Biol.">
        <title>The sea cucumber genome provides insights into morphological evolution and visceral regeneration.</title>
        <authorList>
            <person name="Zhang X."/>
            <person name="Sun L."/>
            <person name="Yuan J."/>
            <person name="Sun Y."/>
            <person name="Gao Y."/>
            <person name="Zhang L."/>
            <person name="Li S."/>
            <person name="Dai H."/>
            <person name="Hamel J.F."/>
            <person name="Liu C."/>
            <person name="Yu Y."/>
            <person name="Liu S."/>
            <person name="Lin W."/>
            <person name="Guo K."/>
            <person name="Jin S."/>
            <person name="Xu P."/>
            <person name="Storey K.B."/>
            <person name="Huan P."/>
            <person name="Zhang T."/>
            <person name="Zhou Y."/>
            <person name="Zhang J."/>
            <person name="Lin C."/>
            <person name="Li X."/>
            <person name="Xing L."/>
            <person name="Huo D."/>
            <person name="Sun M."/>
            <person name="Wang L."/>
            <person name="Mercier A."/>
            <person name="Li F."/>
            <person name="Yang H."/>
            <person name="Xiang J."/>
        </authorList>
    </citation>
    <scope>NUCLEOTIDE SEQUENCE [LARGE SCALE GENOMIC DNA]</scope>
    <source>
        <strain evidence="13">Shaxun</strain>
        <tissue evidence="13">Muscle</tissue>
    </source>
</reference>
<keyword evidence="8" id="KW-0914">Notch signaling pathway</keyword>
<evidence type="ECO:0000256" key="10">
    <source>
        <dbReference type="ARBA" id="ARBA00024957"/>
    </source>
</evidence>